<name>A0A329DVY9_VIBDI</name>
<organism evidence="1 2">
    <name type="scientific">Vibrio diazotrophicus</name>
    <dbReference type="NCBI Taxonomy" id="685"/>
    <lineage>
        <taxon>Bacteria</taxon>
        <taxon>Pseudomonadati</taxon>
        <taxon>Pseudomonadota</taxon>
        <taxon>Gammaproteobacteria</taxon>
        <taxon>Vibrionales</taxon>
        <taxon>Vibrionaceae</taxon>
        <taxon>Vibrio</taxon>
    </lineage>
</organism>
<evidence type="ECO:0000313" key="1">
    <source>
        <dbReference type="EMBL" id="RAS54415.1"/>
    </source>
</evidence>
<dbReference type="Pfam" id="PF05930">
    <property type="entry name" value="Phage_AlpA"/>
    <property type="match status" value="1"/>
</dbReference>
<dbReference type="InterPro" id="IPR009061">
    <property type="entry name" value="DNA-bd_dom_put_sf"/>
</dbReference>
<gene>
    <name evidence="1" type="ORF">DET48_1512</name>
</gene>
<dbReference type="EMBL" id="QLTR01000051">
    <property type="protein sequence ID" value="RAS54415.1"/>
    <property type="molecule type" value="Genomic_DNA"/>
</dbReference>
<dbReference type="AlphaFoldDB" id="A0A329DVY9"/>
<evidence type="ECO:0000313" key="2">
    <source>
        <dbReference type="Proteomes" id="UP000248729"/>
    </source>
</evidence>
<reference evidence="1 2" key="1">
    <citation type="submission" date="2018-06" db="EMBL/GenBank/DDBJ databases">
        <title>Freshwater and sediment microbial communities from various areas in North America, analyzing microbe dynamics in response to fracking.</title>
        <authorList>
            <person name="Lamendella R."/>
        </authorList>
    </citation>
    <scope>NUCLEOTIDE SEQUENCE [LARGE SCALE GENOMIC DNA]</scope>
    <source>
        <strain evidence="1 2">99A</strain>
    </source>
</reference>
<dbReference type="SUPFAM" id="SSF46955">
    <property type="entry name" value="Putative DNA-binding domain"/>
    <property type="match status" value="1"/>
</dbReference>
<dbReference type="RefSeq" id="WP_112404809.1">
    <property type="nucleotide sequence ID" value="NZ_QLTR01000051.1"/>
</dbReference>
<comment type="caution">
    <text evidence="1">The sequence shown here is derived from an EMBL/GenBank/DDBJ whole genome shotgun (WGS) entry which is preliminary data.</text>
</comment>
<sequence>MATQKLISIKQMTDLLNRNRRTLHVWVRDGKFPEPLKMNGRTVGWPESVYHQWLSEQMEVGK</sequence>
<dbReference type="Gene3D" id="1.10.238.160">
    <property type="match status" value="1"/>
</dbReference>
<proteinExistence type="predicted"/>
<dbReference type="Proteomes" id="UP000248729">
    <property type="component" value="Unassembled WGS sequence"/>
</dbReference>
<protein>
    <submittedName>
        <fullName evidence="1">AlpA family transcriptional regulator</fullName>
    </submittedName>
</protein>
<dbReference type="InterPro" id="IPR010260">
    <property type="entry name" value="AlpA"/>
</dbReference>
<accession>A0A329DVY9</accession>